<dbReference type="Pfam" id="PF20150">
    <property type="entry name" value="2EXR"/>
    <property type="match status" value="1"/>
</dbReference>
<evidence type="ECO:0000259" key="3">
    <source>
        <dbReference type="Pfam" id="PF20150"/>
    </source>
</evidence>
<sequence length="325" mass="36922">MSCYSLTDTGSFTVFRSLPRELQDMVWTEALLDDSKMTTIGVRAEKLVASSLPAVFHASHESRAEAFRQAMPYLRYIGRTDERYILFIPGVTAIEIIFYSYFSDSRISYHFSELQRVGVPVFQAPTVHFCPMRAPSRFQRRLRQGHSSFYLGYPSSNNLHLVPVSVGPVRLQDIPSVGHSTEKNNEIKLFLVNTRLSEIEHPKFPSPRQFTVYRTFRLTDDEKAAACFGRNGLPYWSDLRLPKDALDLREFNGRLSIQFLKLLLGLVLFAGKTFNENPDRALPSIPRPPPGPLVNTHPSASELKDRTRKPSAPSLQNGSRRCEQA</sequence>
<feature type="region of interest" description="Disordered" evidence="1">
    <location>
        <begin position="278"/>
        <end position="325"/>
    </location>
</feature>
<name>A0A2T2NQC8_CORCC</name>
<dbReference type="EMBL" id="KZ678134">
    <property type="protein sequence ID" value="PSN67614.1"/>
    <property type="molecule type" value="Genomic_DNA"/>
</dbReference>
<keyword evidence="2" id="KW-1133">Transmembrane helix</keyword>
<keyword evidence="5" id="KW-1185">Reference proteome</keyword>
<dbReference type="InterPro" id="IPR045518">
    <property type="entry name" value="2EXR"/>
</dbReference>
<dbReference type="AlphaFoldDB" id="A0A2T2NQC8"/>
<organism evidence="4 5">
    <name type="scientific">Corynespora cassiicola Philippines</name>
    <dbReference type="NCBI Taxonomy" id="1448308"/>
    <lineage>
        <taxon>Eukaryota</taxon>
        <taxon>Fungi</taxon>
        <taxon>Dikarya</taxon>
        <taxon>Ascomycota</taxon>
        <taxon>Pezizomycotina</taxon>
        <taxon>Dothideomycetes</taxon>
        <taxon>Pleosporomycetidae</taxon>
        <taxon>Pleosporales</taxon>
        <taxon>Corynesporascaceae</taxon>
        <taxon>Corynespora</taxon>
    </lineage>
</organism>
<evidence type="ECO:0000256" key="2">
    <source>
        <dbReference type="SAM" id="Phobius"/>
    </source>
</evidence>
<evidence type="ECO:0000313" key="5">
    <source>
        <dbReference type="Proteomes" id="UP000240883"/>
    </source>
</evidence>
<evidence type="ECO:0000256" key="1">
    <source>
        <dbReference type="SAM" id="MobiDB-lite"/>
    </source>
</evidence>
<proteinExistence type="predicted"/>
<gene>
    <name evidence="4" type="ORF">BS50DRAFT_633324</name>
</gene>
<feature type="transmembrane region" description="Helical" evidence="2">
    <location>
        <begin position="84"/>
        <end position="102"/>
    </location>
</feature>
<keyword evidence="2" id="KW-0472">Membrane</keyword>
<reference evidence="4 5" key="1">
    <citation type="journal article" date="2018" name="Front. Microbiol.">
        <title>Genome-Wide Analysis of Corynespora cassiicola Leaf Fall Disease Putative Effectors.</title>
        <authorList>
            <person name="Lopez D."/>
            <person name="Ribeiro S."/>
            <person name="Label P."/>
            <person name="Fumanal B."/>
            <person name="Venisse J.S."/>
            <person name="Kohler A."/>
            <person name="de Oliveira R.R."/>
            <person name="Labutti K."/>
            <person name="Lipzen A."/>
            <person name="Lail K."/>
            <person name="Bauer D."/>
            <person name="Ohm R.A."/>
            <person name="Barry K.W."/>
            <person name="Spatafora J."/>
            <person name="Grigoriev I.V."/>
            <person name="Martin F.M."/>
            <person name="Pujade-Renaud V."/>
        </authorList>
    </citation>
    <scope>NUCLEOTIDE SEQUENCE [LARGE SCALE GENOMIC DNA]</scope>
    <source>
        <strain evidence="4 5">Philippines</strain>
    </source>
</reference>
<evidence type="ECO:0000313" key="4">
    <source>
        <dbReference type="EMBL" id="PSN67614.1"/>
    </source>
</evidence>
<accession>A0A2T2NQC8</accession>
<dbReference type="Proteomes" id="UP000240883">
    <property type="component" value="Unassembled WGS sequence"/>
</dbReference>
<feature type="domain" description="2EXR" evidence="3">
    <location>
        <begin position="12"/>
        <end position="70"/>
    </location>
</feature>
<protein>
    <recommendedName>
        <fullName evidence="3">2EXR domain-containing protein</fullName>
    </recommendedName>
</protein>
<keyword evidence="2" id="KW-0812">Transmembrane</keyword>